<dbReference type="UniPathway" id="UPA00904">
    <property type="reaction ID" value="UER00877"/>
</dbReference>
<comment type="function">
    <text evidence="4">Dephosphorylates 2-hydroxy-3-keto-5-methylthiopentenyl-1-phosphate (HK-MTPenyl-1-P) yielding 1,2-dihydroxy-3-keto-5-methylthiopentene (DHK-MTPene).</text>
</comment>
<dbReference type="NCBIfam" id="TIGR03333">
    <property type="entry name" value="salvage_mtnX"/>
    <property type="match status" value="1"/>
</dbReference>
<dbReference type="InterPro" id="IPR036412">
    <property type="entry name" value="HAD-like_sf"/>
</dbReference>
<gene>
    <name evidence="4" type="primary">mtnX</name>
    <name evidence="6" type="ORF">BC05F1_04772</name>
</gene>
<evidence type="ECO:0000256" key="5">
    <source>
        <dbReference type="NCBIfam" id="TIGR03333"/>
    </source>
</evidence>
<dbReference type="InterPro" id="IPR023214">
    <property type="entry name" value="HAD_sf"/>
</dbReference>
<evidence type="ECO:0000256" key="2">
    <source>
        <dbReference type="ARBA" id="ARBA00022801"/>
    </source>
</evidence>
<dbReference type="CDD" id="cd07524">
    <property type="entry name" value="HAD_Pase"/>
    <property type="match status" value="1"/>
</dbReference>
<dbReference type="Proteomes" id="UP000196052">
    <property type="component" value="Unassembled WGS sequence"/>
</dbReference>
<organism evidence="6 7">
    <name type="scientific">Bacillus wiedmannii</name>
    <dbReference type="NCBI Taxonomy" id="1890302"/>
    <lineage>
        <taxon>Bacteria</taxon>
        <taxon>Bacillati</taxon>
        <taxon>Bacillota</taxon>
        <taxon>Bacilli</taxon>
        <taxon>Bacillales</taxon>
        <taxon>Bacillaceae</taxon>
        <taxon>Bacillus</taxon>
        <taxon>Bacillus cereus group</taxon>
    </lineage>
</organism>
<comment type="pathway">
    <text evidence="4">Amino-acid biosynthesis; L-methionine biosynthesis via salvage pathway; L-methionine from S-methyl-5-thio-alpha-D-ribose 1-phosphate: step 4/6.</text>
</comment>
<dbReference type="Gene3D" id="3.90.1470.20">
    <property type="match status" value="1"/>
</dbReference>
<accession>A0A1C4FRN7</accession>
<keyword evidence="3 4" id="KW-0486">Methionine biosynthesis</keyword>
<dbReference type="Gene3D" id="3.40.50.1000">
    <property type="entry name" value="HAD superfamily/HAD-like"/>
    <property type="match status" value="1"/>
</dbReference>
<dbReference type="SUPFAM" id="SSF56784">
    <property type="entry name" value="HAD-like"/>
    <property type="match status" value="1"/>
</dbReference>
<sequence length="229" mass="26287">MGKSLSWGEIMSIQVFCDFDGTITNNDNIMSIMEKFAPPEAEEVKNRILSQELSIQEGVSQLFQLIPTSLHDDMIQFLIKTAEIRSGFHEFIQFVNENNISFYVISGGMDFFVYPLLQGIIPKEQIYCNETDFSSEFITVKWPHPCDHHCQNHCGLCKSSLIRKLSDTNDFHIVIGDSITDLQAAKQADKVFARDFLITKCEENYIAYTPFETFHDVQTQLKHLLEVKS</sequence>
<protein>
    <recommendedName>
        <fullName evidence="4 5">2-hydroxy-3-keto-5-methylthiopentenyl-1-phosphate phosphatase</fullName>
        <shortName evidence="4">HK-MTPenyl-1-P phosphatase</shortName>
        <ecNumber evidence="4 5">3.1.3.87</ecNumber>
    </recommendedName>
</protein>
<dbReference type="NCBIfam" id="TIGR01488">
    <property type="entry name" value="HAD-SF-IB"/>
    <property type="match status" value="1"/>
</dbReference>
<dbReference type="GO" id="GO:0043716">
    <property type="term" value="F:2-hydroxy-3-keto-5-methylthiopentenyl-1-phosphate phosphatase activity"/>
    <property type="evidence" value="ECO:0007669"/>
    <property type="project" value="UniProtKB-UniRule"/>
</dbReference>
<dbReference type="PANTHER" id="PTHR28181:SF2">
    <property type="entry name" value="PHOSPHORIC MONOESTER HYDROLASE"/>
    <property type="match status" value="1"/>
</dbReference>
<dbReference type="EC" id="3.1.3.87" evidence="4 5"/>
<comment type="similarity">
    <text evidence="4">Belongs to the HAD-like hydrolase superfamily. MtnX family.</text>
</comment>
<dbReference type="EMBL" id="FMBE01000015">
    <property type="protein sequence ID" value="SCC58697.1"/>
    <property type="molecule type" value="Genomic_DNA"/>
</dbReference>
<evidence type="ECO:0000256" key="4">
    <source>
        <dbReference type="HAMAP-Rule" id="MF_01680"/>
    </source>
</evidence>
<comment type="catalytic activity">
    <reaction evidence="4">
        <text>2-hydroxy-5-methylsulfanyl-3-oxopent-1-enyl phosphate + H2O = 1,2-dihydroxy-5-(methylsulfanyl)pent-1-en-3-one + phosphate</text>
        <dbReference type="Rhea" id="RHEA:14481"/>
        <dbReference type="ChEBI" id="CHEBI:15377"/>
        <dbReference type="ChEBI" id="CHEBI:43474"/>
        <dbReference type="ChEBI" id="CHEBI:49252"/>
        <dbReference type="ChEBI" id="CHEBI:59505"/>
        <dbReference type="EC" id="3.1.3.87"/>
    </reaction>
</comment>
<dbReference type="NCBIfam" id="TIGR01489">
    <property type="entry name" value="DKMTPPase-SF"/>
    <property type="match status" value="1"/>
</dbReference>
<reference evidence="7" key="1">
    <citation type="submission" date="2016-08" db="EMBL/GenBank/DDBJ databases">
        <authorList>
            <person name="Loux V."/>
            <person name="Rue O."/>
        </authorList>
    </citation>
    <scope>NUCLEOTIDE SEQUENCE [LARGE SCALE GENOMIC DNA]</scope>
    <source>
        <strain evidence="7">INRA Bc05-F1</strain>
    </source>
</reference>
<dbReference type="NCBIfam" id="NF007103">
    <property type="entry name" value="PRK09552.1"/>
    <property type="match status" value="1"/>
</dbReference>
<dbReference type="InterPro" id="IPR017718">
    <property type="entry name" value="HAD-SF_hydro_IB_MtnX"/>
</dbReference>
<dbReference type="Pfam" id="PF12710">
    <property type="entry name" value="HAD"/>
    <property type="match status" value="1"/>
</dbReference>
<evidence type="ECO:0000256" key="1">
    <source>
        <dbReference type="ARBA" id="ARBA00022605"/>
    </source>
</evidence>
<keyword evidence="2 4" id="KW-0378">Hydrolase</keyword>
<proteinExistence type="inferred from homology"/>
<dbReference type="AlphaFoldDB" id="A0A1C4FRN7"/>
<evidence type="ECO:0000256" key="3">
    <source>
        <dbReference type="ARBA" id="ARBA00023167"/>
    </source>
</evidence>
<name>A0A1C4FRN7_9BACI</name>
<keyword evidence="1 4" id="KW-0028">Amino-acid biosynthesis</keyword>
<dbReference type="InterPro" id="IPR006384">
    <property type="entry name" value="HAD_hydro_PyrdxlP_Pase-like"/>
</dbReference>
<dbReference type="InterPro" id="IPR050849">
    <property type="entry name" value="HAD-like_hydrolase_phosphatase"/>
</dbReference>
<evidence type="ECO:0000313" key="6">
    <source>
        <dbReference type="EMBL" id="SCC58697.1"/>
    </source>
</evidence>
<dbReference type="PANTHER" id="PTHR28181">
    <property type="entry name" value="UPF0655 PROTEIN YCR015C"/>
    <property type="match status" value="1"/>
</dbReference>
<dbReference type="GO" id="GO:0019509">
    <property type="term" value="P:L-methionine salvage from methylthioadenosine"/>
    <property type="evidence" value="ECO:0007669"/>
    <property type="project" value="UniProtKB-UniRule"/>
</dbReference>
<evidence type="ECO:0000313" key="7">
    <source>
        <dbReference type="Proteomes" id="UP000196052"/>
    </source>
</evidence>
<dbReference type="HAMAP" id="MF_01680">
    <property type="entry name" value="Salvage_MtnX"/>
    <property type="match status" value="1"/>
</dbReference>